<dbReference type="AlphaFoldDB" id="A0A512MCK5"/>
<dbReference type="Proteomes" id="UP000321577">
    <property type="component" value="Unassembled WGS sequence"/>
</dbReference>
<sequence>MKRLWQILAIVLLALMVPASACCLVPQEAEKKACCGCSTHGEEQETPASPEACPSTTLAHSQVPAPVLLPAMQMIELVSIIHEIMRLHELVAVKESPVPLMTTAPPQLRTTWVFVSRAALPARAPAELA</sequence>
<name>A0A512MCK5_9BACT</name>
<evidence type="ECO:0008006" key="4">
    <source>
        <dbReference type="Google" id="ProtNLM"/>
    </source>
</evidence>
<evidence type="ECO:0000313" key="2">
    <source>
        <dbReference type="EMBL" id="GEP44465.1"/>
    </source>
</evidence>
<dbReference type="RefSeq" id="WP_146852437.1">
    <property type="nucleotide sequence ID" value="NZ_BKAG01000030.1"/>
</dbReference>
<dbReference type="EMBL" id="BKAG01000030">
    <property type="protein sequence ID" value="GEP44465.1"/>
    <property type="molecule type" value="Genomic_DNA"/>
</dbReference>
<organism evidence="2 3">
    <name type="scientific">Brevifollis gellanilyticus</name>
    <dbReference type="NCBI Taxonomy" id="748831"/>
    <lineage>
        <taxon>Bacteria</taxon>
        <taxon>Pseudomonadati</taxon>
        <taxon>Verrucomicrobiota</taxon>
        <taxon>Verrucomicrobiia</taxon>
        <taxon>Verrucomicrobiales</taxon>
        <taxon>Verrucomicrobiaceae</taxon>
    </lineage>
</organism>
<gene>
    <name evidence="2" type="ORF">BGE01nite_37560</name>
</gene>
<evidence type="ECO:0000256" key="1">
    <source>
        <dbReference type="SAM" id="SignalP"/>
    </source>
</evidence>
<reference evidence="2 3" key="1">
    <citation type="submission" date="2019-07" db="EMBL/GenBank/DDBJ databases">
        <title>Whole genome shotgun sequence of Brevifollis gellanilyticus NBRC 108608.</title>
        <authorList>
            <person name="Hosoyama A."/>
            <person name="Uohara A."/>
            <person name="Ohji S."/>
            <person name="Ichikawa N."/>
        </authorList>
    </citation>
    <scope>NUCLEOTIDE SEQUENCE [LARGE SCALE GENOMIC DNA]</scope>
    <source>
        <strain evidence="2 3">NBRC 108608</strain>
    </source>
</reference>
<keyword evidence="1" id="KW-0732">Signal</keyword>
<proteinExistence type="predicted"/>
<feature type="chain" id="PRO_5022094276" description="Secreted protein" evidence="1">
    <location>
        <begin position="22"/>
        <end position="129"/>
    </location>
</feature>
<comment type="caution">
    <text evidence="2">The sequence shown here is derived from an EMBL/GenBank/DDBJ whole genome shotgun (WGS) entry which is preliminary data.</text>
</comment>
<evidence type="ECO:0000313" key="3">
    <source>
        <dbReference type="Proteomes" id="UP000321577"/>
    </source>
</evidence>
<feature type="signal peptide" evidence="1">
    <location>
        <begin position="1"/>
        <end position="21"/>
    </location>
</feature>
<protein>
    <recommendedName>
        <fullName evidence="4">Secreted protein</fullName>
    </recommendedName>
</protein>
<dbReference type="OrthoDB" id="9869802at2"/>
<accession>A0A512MCK5</accession>
<keyword evidence="3" id="KW-1185">Reference proteome</keyword>